<dbReference type="NCBIfam" id="TIGR01068">
    <property type="entry name" value="thioredoxin"/>
    <property type="match status" value="1"/>
</dbReference>
<dbReference type="PANTHER" id="PTHR45663:SF11">
    <property type="entry name" value="GEO12009P1"/>
    <property type="match status" value="1"/>
</dbReference>
<evidence type="ECO:0000256" key="7">
    <source>
        <dbReference type="NCBIfam" id="TIGR01068"/>
    </source>
</evidence>
<dbReference type="Gene3D" id="3.40.30.10">
    <property type="entry name" value="Glutaredoxin"/>
    <property type="match status" value="1"/>
</dbReference>
<dbReference type="Pfam" id="PF00085">
    <property type="entry name" value="Thioredoxin"/>
    <property type="match status" value="1"/>
</dbReference>
<evidence type="ECO:0000256" key="5">
    <source>
        <dbReference type="ARBA" id="ARBA00023157"/>
    </source>
</evidence>
<accession>A0ABS0F2R3</accession>
<dbReference type="CDD" id="cd02947">
    <property type="entry name" value="TRX_family"/>
    <property type="match status" value="1"/>
</dbReference>
<evidence type="ECO:0000256" key="1">
    <source>
        <dbReference type="ARBA" id="ARBA00008987"/>
    </source>
</evidence>
<dbReference type="SUPFAM" id="SSF52833">
    <property type="entry name" value="Thioredoxin-like"/>
    <property type="match status" value="1"/>
</dbReference>
<dbReference type="PANTHER" id="PTHR45663">
    <property type="entry name" value="GEO12009P1"/>
    <property type="match status" value="1"/>
</dbReference>
<comment type="similarity">
    <text evidence="1 8">Belongs to the thioredoxin family.</text>
</comment>
<gene>
    <name evidence="10" type="primary">trxA</name>
    <name evidence="10" type="ORF">IW967_06620</name>
</gene>
<keyword evidence="6" id="KW-0676">Redox-active center</keyword>
<dbReference type="PROSITE" id="PS51352">
    <property type="entry name" value="THIOREDOXIN_2"/>
    <property type="match status" value="1"/>
</dbReference>
<organism evidence="10 11">
    <name type="scientific">Alicyclobacillus mali</name>
    <name type="common">ex Roth et al. 2021</name>
    <dbReference type="NCBI Taxonomy" id="1123961"/>
    <lineage>
        <taxon>Bacteria</taxon>
        <taxon>Bacillati</taxon>
        <taxon>Bacillota</taxon>
        <taxon>Bacilli</taxon>
        <taxon>Bacillales</taxon>
        <taxon>Alicyclobacillaceae</taxon>
        <taxon>Alicyclobacillus</taxon>
    </lineage>
</organism>
<name>A0ABS0F2R3_9BACL</name>
<evidence type="ECO:0000313" key="10">
    <source>
        <dbReference type="EMBL" id="MBF8377536.1"/>
    </source>
</evidence>
<dbReference type="InterPro" id="IPR036249">
    <property type="entry name" value="Thioredoxin-like_sf"/>
</dbReference>
<evidence type="ECO:0000256" key="6">
    <source>
        <dbReference type="ARBA" id="ARBA00023284"/>
    </source>
</evidence>
<dbReference type="PRINTS" id="PR00421">
    <property type="entry name" value="THIOREDOXIN"/>
</dbReference>
<evidence type="ECO:0000259" key="9">
    <source>
        <dbReference type="PROSITE" id="PS51352"/>
    </source>
</evidence>
<feature type="domain" description="Thioredoxin" evidence="9">
    <location>
        <begin position="1"/>
        <end position="107"/>
    </location>
</feature>
<evidence type="ECO:0000256" key="3">
    <source>
        <dbReference type="ARBA" id="ARBA00022448"/>
    </source>
</evidence>
<dbReference type="EMBL" id="JADPKZ010000037">
    <property type="protein sequence ID" value="MBF8377536.1"/>
    <property type="molecule type" value="Genomic_DNA"/>
</dbReference>
<comment type="caution">
    <text evidence="10">The sequence shown here is derived from an EMBL/GenBank/DDBJ whole genome shotgun (WGS) entry which is preliminary data.</text>
</comment>
<keyword evidence="4" id="KW-0249">Electron transport</keyword>
<dbReference type="PIRSF" id="PIRSF000077">
    <property type="entry name" value="Thioredoxin"/>
    <property type="match status" value="1"/>
</dbReference>
<dbReference type="InterPro" id="IPR013766">
    <property type="entry name" value="Thioredoxin_domain"/>
</dbReference>
<dbReference type="InterPro" id="IPR005746">
    <property type="entry name" value="Thioredoxin"/>
</dbReference>
<sequence>MATLTLSEASFTALLRDAAKPVLVDFWAPWCAPCRLMAPVIEAVARQFEGALIVGKLNVDDHPRVAQAYGVMSIPTLIGFREGMPVMRLQGLAPKHAVLQALESVWNDGRDGE</sequence>
<keyword evidence="5" id="KW-1015">Disulfide bond</keyword>
<dbReference type="InterPro" id="IPR017937">
    <property type="entry name" value="Thioredoxin_CS"/>
</dbReference>
<protein>
    <recommendedName>
        <fullName evidence="2 7">Thioredoxin</fullName>
    </recommendedName>
</protein>
<dbReference type="Proteomes" id="UP000642910">
    <property type="component" value="Unassembled WGS sequence"/>
</dbReference>
<proteinExistence type="inferred from homology"/>
<evidence type="ECO:0000256" key="8">
    <source>
        <dbReference type="PIRNR" id="PIRNR000077"/>
    </source>
</evidence>
<dbReference type="PROSITE" id="PS00194">
    <property type="entry name" value="THIOREDOXIN_1"/>
    <property type="match status" value="1"/>
</dbReference>
<keyword evidence="11" id="KW-1185">Reference proteome</keyword>
<evidence type="ECO:0000256" key="4">
    <source>
        <dbReference type="ARBA" id="ARBA00022982"/>
    </source>
</evidence>
<dbReference type="RefSeq" id="WP_067849968.1">
    <property type="nucleotide sequence ID" value="NZ_JADPKZ010000037.1"/>
</dbReference>
<reference evidence="10 11" key="1">
    <citation type="submission" date="2020-11" db="EMBL/GenBank/DDBJ databases">
        <title>Genomic insight of Alicyclobacillus mali FL 18 reveals a new arsenic-resistant strain, with potential in environmental biotechnology.</title>
        <authorList>
            <person name="Fiorentino G."/>
            <person name="Gallo G."/>
            <person name="Aulitto M."/>
        </authorList>
    </citation>
    <scope>NUCLEOTIDE SEQUENCE [LARGE SCALE GENOMIC DNA]</scope>
    <source>
        <strain evidence="10 11">FL 18</strain>
    </source>
</reference>
<keyword evidence="3" id="KW-0813">Transport</keyword>
<evidence type="ECO:0000256" key="2">
    <source>
        <dbReference type="ARBA" id="ARBA00020570"/>
    </source>
</evidence>
<evidence type="ECO:0000313" key="11">
    <source>
        <dbReference type="Proteomes" id="UP000642910"/>
    </source>
</evidence>